<feature type="region of interest" description="Disordered" evidence="1">
    <location>
        <begin position="145"/>
        <end position="169"/>
    </location>
</feature>
<sequence>MTFEDQRSTRTRLNESAPPGGGQGPGGDLAHSEAQKKKAVEYIEEHLGPETRKAGVIADDESEALTGGVSATACTVGRLNGWEVQKGLSHRLGKWQRNVKRLTGRLDAELAGLRRTDTLFRTNEDDTKASFNGVSPLYRSALLDYVPGPGPTPSPGADRPTAKSPISDF</sequence>
<keyword evidence="3" id="KW-1185">Reference proteome</keyword>
<organism evidence="2 3">
    <name type="scientific">Streptomyces taklimakanensis</name>
    <dbReference type="NCBI Taxonomy" id="2569853"/>
    <lineage>
        <taxon>Bacteria</taxon>
        <taxon>Bacillati</taxon>
        <taxon>Actinomycetota</taxon>
        <taxon>Actinomycetes</taxon>
        <taxon>Kitasatosporales</taxon>
        <taxon>Streptomycetaceae</taxon>
        <taxon>Streptomyces</taxon>
    </lineage>
</organism>
<protein>
    <submittedName>
        <fullName evidence="2">Uncharacterized protein</fullName>
    </submittedName>
</protein>
<dbReference type="EMBL" id="WIXO01000001">
    <property type="protein sequence ID" value="MTE19632.1"/>
    <property type="molecule type" value="Genomic_DNA"/>
</dbReference>
<proteinExistence type="predicted"/>
<evidence type="ECO:0000256" key="1">
    <source>
        <dbReference type="SAM" id="MobiDB-lite"/>
    </source>
</evidence>
<accession>A0A6G2BCK0</accession>
<comment type="caution">
    <text evidence="2">The sequence shown here is derived from an EMBL/GenBank/DDBJ whole genome shotgun (WGS) entry which is preliminary data.</text>
</comment>
<gene>
    <name evidence="2" type="ORF">F0L17_10925</name>
</gene>
<dbReference type="RefSeq" id="WP_155070929.1">
    <property type="nucleotide sequence ID" value="NZ_WIXO01000001.1"/>
</dbReference>
<feature type="region of interest" description="Disordered" evidence="1">
    <location>
        <begin position="1"/>
        <end position="36"/>
    </location>
</feature>
<evidence type="ECO:0000313" key="3">
    <source>
        <dbReference type="Proteomes" id="UP000473014"/>
    </source>
</evidence>
<dbReference type="Proteomes" id="UP000473014">
    <property type="component" value="Unassembled WGS sequence"/>
</dbReference>
<evidence type="ECO:0000313" key="2">
    <source>
        <dbReference type="EMBL" id="MTE19632.1"/>
    </source>
</evidence>
<dbReference type="AlphaFoldDB" id="A0A6G2BCK0"/>
<reference evidence="2 3" key="1">
    <citation type="submission" date="2019-11" db="EMBL/GenBank/DDBJ databases">
        <authorList>
            <person name="Yuan L."/>
        </authorList>
    </citation>
    <scope>NUCLEOTIDE SEQUENCE [LARGE SCALE GENOMIC DNA]</scope>
    <source>
        <strain evidence="2 3">TRM43335</strain>
    </source>
</reference>
<dbReference type="OrthoDB" id="4170619at2"/>
<name>A0A6G2BCK0_9ACTN</name>